<evidence type="ECO:0000256" key="3">
    <source>
        <dbReference type="ARBA" id="ARBA00023125"/>
    </source>
</evidence>
<keyword evidence="1" id="KW-0678">Repressor</keyword>
<dbReference type="Pfam" id="PF02607">
    <property type="entry name" value="B12-binding_2"/>
    <property type="match status" value="1"/>
</dbReference>
<evidence type="ECO:0000259" key="5">
    <source>
        <dbReference type="PROSITE" id="PS50937"/>
    </source>
</evidence>
<dbReference type="GO" id="GO:0046872">
    <property type="term" value="F:metal ion binding"/>
    <property type="evidence" value="ECO:0007669"/>
    <property type="project" value="InterPro"/>
</dbReference>
<organism evidence="6 7">
    <name type="scientific">Flavisolibacter ginsenosidimutans</name>
    <dbReference type="NCBI Taxonomy" id="661481"/>
    <lineage>
        <taxon>Bacteria</taxon>
        <taxon>Pseudomonadati</taxon>
        <taxon>Bacteroidota</taxon>
        <taxon>Chitinophagia</taxon>
        <taxon>Chitinophagales</taxon>
        <taxon>Chitinophagaceae</taxon>
        <taxon>Flavisolibacter</taxon>
    </lineage>
</organism>
<evidence type="ECO:0000256" key="4">
    <source>
        <dbReference type="ARBA" id="ARBA00023163"/>
    </source>
</evidence>
<keyword evidence="3" id="KW-0238">DNA-binding</keyword>
<dbReference type="GO" id="GO:0003677">
    <property type="term" value="F:DNA binding"/>
    <property type="evidence" value="ECO:0007669"/>
    <property type="project" value="UniProtKB-KW"/>
</dbReference>
<dbReference type="GO" id="GO:0003700">
    <property type="term" value="F:DNA-binding transcription factor activity"/>
    <property type="evidence" value="ECO:0007669"/>
    <property type="project" value="InterPro"/>
</dbReference>
<dbReference type="Gene3D" id="1.10.1660.10">
    <property type="match status" value="1"/>
</dbReference>
<dbReference type="RefSeq" id="WP_146787226.1">
    <property type="nucleotide sequence ID" value="NZ_BAABIO010000001.1"/>
</dbReference>
<dbReference type="InterPro" id="IPR000551">
    <property type="entry name" value="MerR-type_HTH_dom"/>
</dbReference>
<dbReference type="InterPro" id="IPR036594">
    <property type="entry name" value="Meth_synthase_dom"/>
</dbReference>
<proteinExistence type="predicted"/>
<evidence type="ECO:0000313" key="6">
    <source>
        <dbReference type="EMBL" id="QEC56465.1"/>
    </source>
</evidence>
<dbReference type="InterPro" id="IPR009061">
    <property type="entry name" value="DNA-bd_dom_put_sf"/>
</dbReference>
<dbReference type="InterPro" id="IPR047057">
    <property type="entry name" value="MerR_fam"/>
</dbReference>
<dbReference type="PANTHER" id="PTHR30204">
    <property type="entry name" value="REDOX-CYCLING DRUG-SENSING TRANSCRIPTIONAL ACTIVATOR SOXR"/>
    <property type="match status" value="1"/>
</dbReference>
<dbReference type="InterPro" id="IPR003759">
    <property type="entry name" value="Cbl-bd_cap"/>
</dbReference>
<accession>A0A5B8UKC2</accession>
<dbReference type="InterPro" id="IPR036724">
    <property type="entry name" value="Cobalamin-bd_sf"/>
</dbReference>
<protein>
    <submittedName>
        <fullName evidence="6">MerR family transcriptional regulator</fullName>
    </submittedName>
</protein>
<dbReference type="CDD" id="cd01104">
    <property type="entry name" value="HTH_MlrA-CarA"/>
    <property type="match status" value="1"/>
</dbReference>
<reference evidence="6 7" key="1">
    <citation type="journal article" date="2015" name="Int. J. Syst. Evol. Microbiol.">
        <title>Flavisolibacter ginsenosidimutans sp. nov., with ginsenoside-converting activity isolated from soil used for cultivating ginseng.</title>
        <authorList>
            <person name="Zhao Y."/>
            <person name="Liu Q."/>
            <person name="Kang M.S."/>
            <person name="Jin F."/>
            <person name="Yu H."/>
            <person name="Im W.T."/>
        </authorList>
    </citation>
    <scope>NUCLEOTIDE SEQUENCE [LARGE SCALE GENOMIC DNA]</scope>
    <source>
        <strain evidence="6 7">Gsoil 636</strain>
    </source>
</reference>
<sequence>MSFTIKELESLSGIKAHTIRIWEQRYHFLRPSRTSTNIRRYNNEELKTLLTVALLNKYGYKISRIDEMVPEQRTEAVLGLNQPDAKDEFIVNELIGCTVDLKSHELEHLLTKEIQRQGIEKTISGVVFRFLERVGILWQTNRLRPVQEHLVSAIIRQKIIFAIGGLPLPQNNAPLFILFLPEGEHHEIGLLYVYYLLRKKSLPVIYLGANVPLKDMDYIMQAKRPQYVYSHLTSFPGHSKFQRFLQHLSANATGCTVLLSGFVAQLVKRSPLANVAMLQSLDAVQTYIQAIS</sequence>
<dbReference type="Proteomes" id="UP000321204">
    <property type="component" value="Chromosome"/>
</dbReference>
<evidence type="ECO:0000313" key="7">
    <source>
        <dbReference type="Proteomes" id="UP000321204"/>
    </source>
</evidence>
<dbReference type="SUPFAM" id="SSF46955">
    <property type="entry name" value="Putative DNA-binding domain"/>
    <property type="match status" value="1"/>
</dbReference>
<keyword evidence="4" id="KW-0804">Transcription</keyword>
<dbReference type="AlphaFoldDB" id="A0A5B8UKC2"/>
<dbReference type="PROSITE" id="PS50937">
    <property type="entry name" value="HTH_MERR_2"/>
    <property type="match status" value="1"/>
</dbReference>
<evidence type="ECO:0000256" key="2">
    <source>
        <dbReference type="ARBA" id="ARBA00023015"/>
    </source>
</evidence>
<keyword evidence="2" id="KW-0805">Transcription regulation</keyword>
<keyword evidence="7" id="KW-1185">Reference proteome</keyword>
<dbReference type="Pfam" id="PF13411">
    <property type="entry name" value="MerR_1"/>
    <property type="match status" value="1"/>
</dbReference>
<dbReference type="KEGG" id="fgg:FSB75_11360"/>
<gene>
    <name evidence="6" type="ORF">FSB75_11360</name>
</gene>
<evidence type="ECO:0000256" key="1">
    <source>
        <dbReference type="ARBA" id="ARBA00022491"/>
    </source>
</evidence>
<name>A0A5B8UKC2_9BACT</name>
<dbReference type="OrthoDB" id="9800334at2"/>
<dbReference type="PANTHER" id="PTHR30204:SF69">
    <property type="entry name" value="MERR-FAMILY TRANSCRIPTIONAL REGULATOR"/>
    <property type="match status" value="1"/>
</dbReference>
<dbReference type="GO" id="GO:0031419">
    <property type="term" value="F:cobalamin binding"/>
    <property type="evidence" value="ECO:0007669"/>
    <property type="project" value="InterPro"/>
</dbReference>
<dbReference type="EMBL" id="CP042433">
    <property type="protein sequence ID" value="QEC56465.1"/>
    <property type="molecule type" value="Genomic_DNA"/>
</dbReference>
<dbReference type="Gene3D" id="3.40.50.280">
    <property type="entry name" value="Cobalamin-binding domain"/>
    <property type="match status" value="1"/>
</dbReference>
<dbReference type="SMART" id="SM00422">
    <property type="entry name" value="HTH_MERR"/>
    <property type="match status" value="1"/>
</dbReference>
<dbReference type="Gene3D" id="1.10.1240.10">
    <property type="entry name" value="Methionine synthase domain"/>
    <property type="match status" value="1"/>
</dbReference>
<dbReference type="SUPFAM" id="SSF52242">
    <property type="entry name" value="Cobalamin (vitamin B12)-binding domain"/>
    <property type="match status" value="1"/>
</dbReference>
<feature type="domain" description="HTH merR-type" evidence="5">
    <location>
        <begin position="1"/>
        <end position="71"/>
    </location>
</feature>